<evidence type="ECO:0000313" key="6">
    <source>
        <dbReference type="RefSeq" id="XP_056685310.1"/>
    </source>
</evidence>
<keyword evidence="1" id="KW-0489">Methyltransferase</keyword>
<dbReference type="GeneID" id="110788138"/>
<dbReference type="InterPro" id="IPR005299">
    <property type="entry name" value="MeTrfase_7"/>
</dbReference>
<evidence type="ECO:0000256" key="2">
    <source>
        <dbReference type="ARBA" id="ARBA00022679"/>
    </source>
</evidence>
<protein>
    <submittedName>
        <fullName evidence="6">S-adenosyl-L-methionine:benzoic acid/salicylic acid carboxyl methyltransferase 2-like</fullName>
    </submittedName>
</protein>
<dbReference type="SUPFAM" id="SSF53335">
    <property type="entry name" value="S-adenosyl-L-methionine-dependent methyltransferases"/>
    <property type="match status" value="1"/>
</dbReference>
<keyword evidence="4" id="KW-0460">Magnesium</keyword>
<keyword evidence="5" id="KW-1185">Reference proteome</keyword>
<reference evidence="5" key="1">
    <citation type="journal article" date="2021" name="Nat. Commun.">
        <title>Genomic analyses provide insights into spinach domestication and the genetic basis of agronomic traits.</title>
        <authorList>
            <person name="Cai X."/>
            <person name="Sun X."/>
            <person name="Xu C."/>
            <person name="Sun H."/>
            <person name="Wang X."/>
            <person name="Ge C."/>
            <person name="Zhang Z."/>
            <person name="Wang Q."/>
            <person name="Fei Z."/>
            <person name="Jiao C."/>
            <person name="Wang Q."/>
        </authorList>
    </citation>
    <scope>NUCLEOTIDE SEQUENCE [LARGE SCALE GENOMIC DNA]</scope>
    <source>
        <strain evidence="5">cv. Varoflay</strain>
    </source>
</reference>
<evidence type="ECO:0000256" key="3">
    <source>
        <dbReference type="ARBA" id="ARBA00022723"/>
    </source>
</evidence>
<name>A0ABM3QPM4_SPIOL</name>
<evidence type="ECO:0000313" key="5">
    <source>
        <dbReference type="Proteomes" id="UP000813463"/>
    </source>
</evidence>
<evidence type="ECO:0000256" key="1">
    <source>
        <dbReference type="ARBA" id="ARBA00022603"/>
    </source>
</evidence>
<dbReference type="InterPro" id="IPR042086">
    <property type="entry name" value="MeTrfase_capping"/>
</dbReference>
<dbReference type="Proteomes" id="UP000813463">
    <property type="component" value="Chromosome 5"/>
</dbReference>
<reference evidence="6" key="2">
    <citation type="submission" date="2025-08" db="UniProtKB">
        <authorList>
            <consortium name="RefSeq"/>
        </authorList>
    </citation>
    <scope>IDENTIFICATION</scope>
    <source>
        <tissue evidence="6">Leaf</tissue>
    </source>
</reference>
<accession>A0ABM3QPM4</accession>
<dbReference type="Gene3D" id="3.40.50.150">
    <property type="entry name" value="Vaccinia Virus protein VP39"/>
    <property type="match status" value="1"/>
</dbReference>
<dbReference type="RefSeq" id="XP_056685310.1">
    <property type="nucleotide sequence ID" value="XM_056829332.1"/>
</dbReference>
<dbReference type="PANTHER" id="PTHR31009">
    <property type="entry name" value="S-ADENOSYL-L-METHIONINE:CARBOXYL METHYLTRANSFERASE FAMILY PROTEIN"/>
    <property type="match status" value="1"/>
</dbReference>
<keyword evidence="2" id="KW-0808">Transferase</keyword>
<keyword evidence="3" id="KW-0479">Metal-binding</keyword>
<evidence type="ECO:0000256" key="4">
    <source>
        <dbReference type="ARBA" id="ARBA00022842"/>
    </source>
</evidence>
<proteinExistence type="predicted"/>
<dbReference type="InterPro" id="IPR029063">
    <property type="entry name" value="SAM-dependent_MTases_sf"/>
</dbReference>
<gene>
    <name evidence="6" type="primary">LOC110788138</name>
</gene>
<sequence>MVLEVKQVLRMKEGTDETSYGKTSYIQKQVLSLTKSIKEKAIMDFYCKEQPTTLCIADLGCSSAELNTLGVVSELIDATEKARRQLGNGHQEYQVYLNDLPWNDFNTIFRSLESFEDNLKKQMGNNFGHCFVNGVPGSFFGRLFPTKHLHFVHSSYSLMWLSQISKVELPKSLSSIMVVTIKNHRSRRVFPLKQFMQGFIEEAKLHTFNIPQYTPSAEEISFIMEKEGSFNLNQVHISEIGWEANEHYNNNNINDPSSSFDHYDFVKCMRSVAEPLLVSHFGETIIEELFKRYMEIVKVSMANEKNVFVNVTVSLTRKGCSI</sequence>
<organism evidence="5 6">
    <name type="scientific">Spinacia oleracea</name>
    <name type="common">Spinach</name>
    <dbReference type="NCBI Taxonomy" id="3562"/>
    <lineage>
        <taxon>Eukaryota</taxon>
        <taxon>Viridiplantae</taxon>
        <taxon>Streptophyta</taxon>
        <taxon>Embryophyta</taxon>
        <taxon>Tracheophyta</taxon>
        <taxon>Spermatophyta</taxon>
        <taxon>Magnoliopsida</taxon>
        <taxon>eudicotyledons</taxon>
        <taxon>Gunneridae</taxon>
        <taxon>Pentapetalae</taxon>
        <taxon>Caryophyllales</taxon>
        <taxon>Chenopodiaceae</taxon>
        <taxon>Chenopodioideae</taxon>
        <taxon>Anserineae</taxon>
        <taxon>Spinacia</taxon>
    </lineage>
</organism>
<dbReference type="Gene3D" id="1.10.1200.270">
    <property type="entry name" value="Methyltransferase, alpha-helical capping domain"/>
    <property type="match status" value="1"/>
</dbReference>
<dbReference type="Pfam" id="PF03492">
    <property type="entry name" value="Methyltransf_7"/>
    <property type="match status" value="2"/>
</dbReference>